<dbReference type="Pfam" id="PF02661">
    <property type="entry name" value="Fic"/>
    <property type="match status" value="1"/>
</dbReference>
<comment type="caution">
    <text evidence="2">The sequence shown here is derived from an EMBL/GenBank/DDBJ whole genome shotgun (WGS) entry which is preliminary data.</text>
</comment>
<gene>
    <name evidence="2" type="ORF">D0911_12815</name>
</gene>
<dbReference type="RefSeq" id="WP_123182909.1">
    <property type="nucleotide sequence ID" value="NZ_RHGB01000014.1"/>
</dbReference>
<dbReference type="EMBL" id="RHGB01000014">
    <property type="protein sequence ID" value="RNL60878.1"/>
    <property type="molecule type" value="Genomic_DNA"/>
</dbReference>
<evidence type="ECO:0000313" key="2">
    <source>
        <dbReference type="EMBL" id="RNL60878.1"/>
    </source>
</evidence>
<feature type="domain" description="Fido" evidence="1">
    <location>
        <begin position="57"/>
        <end position="196"/>
    </location>
</feature>
<dbReference type="NCBIfam" id="TIGR02613">
    <property type="entry name" value="mob_myst_B"/>
    <property type="match status" value="1"/>
</dbReference>
<dbReference type="InterPro" id="IPR036597">
    <property type="entry name" value="Fido-like_dom_sf"/>
</dbReference>
<dbReference type="InterPro" id="IPR003812">
    <property type="entry name" value="Fido"/>
</dbReference>
<dbReference type="Proteomes" id="UP000274695">
    <property type="component" value="Unassembled WGS sequence"/>
</dbReference>
<dbReference type="PANTHER" id="PTHR13504">
    <property type="entry name" value="FIDO DOMAIN-CONTAINING PROTEIN DDB_G0283145"/>
    <property type="match status" value="1"/>
</dbReference>
<evidence type="ECO:0000313" key="3">
    <source>
        <dbReference type="Proteomes" id="UP000274695"/>
    </source>
</evidence>
<evidence type="ECO:0000259" key="1">
    <source>
        <dbReference type="PROSITE" id="PS51459"/>
    </source>
</evidence>
<protein>
    <submittedName>
        <fullName evidence="2">Mobile mystery protein B</fullName>
    </submittedName>
</protein>
<reference evidence="2 3" key="1">
    <citation type="submission" date="2018-10" db="EMBL/GenBank/DDBJ databases">
        <title>Draft genome sequence of Zhongshania sp. DSW25-10.</title>
        <authorList>
            <person name="Oh J."/>
        </authorList>
    </citation>
    <scope>NUCLEOTIDE SEQUENCE [LARGE SCALE GENOMIC DNA]</scope>
    <source>
        <strain evidence="2 3">DSW25-10</strain>
    </source>
</reference>
<dbReference type="PROSITE" id="PS51459">
    <property type="entry name" value="FIDO"/>
    <property type="match status" value="1"/>
</dbReference>
<organism evidence="2 3">
    <name type="scientific">Zhongshania marina</name>
    <dbReference type="NCBI Taxonomy" id="2304603"/>
    <lineage>
        <taxon>Bacteria</taxon>
        <taxon>Pseudomonadati</taxon>
        <taxon>Pseudomonadota</taxon>
        <taxon>Gammaproteobacteria</taxon>
        <taxon>Cellvibrionales</taxon>
        <taxon>Spongiibacteraceae</taxon>
        <taxon>Zhongshania</taxon>
    </lineage>
</organism>
<dbReference type="InterPro" id="IPR013436">
    <property type="entry name" value="Mobile_mystery_prot_B"/>
</dbReference>
<dbReference type="SUPFAM" id="SSF140931">
    <property type="entry name" value="Fic-like"/>
    <property type="match status" value="1"/>
</dbReference>
<keyword evidence="3" id="KW-1185">Reference proteome</keyword>
<sequence>MIDVMEYPEGATPLDPDEMEGLKFAHVTTRGELDHLEQANIEEGLIWVKRRRKGDLLDDQFLRQLHQKLFGDVWAWAGTYRKTEKNIGIAPFYISVQLRQLLDDVRYWVENGTYRPIEIAVRFHHKLVYIHPFPNGNGRFSRIIADQLLEERLECSAIDWSGGYDLQEMNERRKDYINALREADAGNYAPLLEFVG</sequence>
<accession>A0ABX9W0C1</accession>
<dbReference type="PANTHER" id="PTHR13504:SF39">
    <property type="entry name" value="CELL FILAMENTATION PROTEIN"/>
    <property type="match status" value="1"/>
</dbReference>
<name>A0ABX9W0C1_9GAMM</name>
<dbReference type="InterPro" id="IPR040198">
    <property type="entry name" value="Fido_containing"/>
</dbReference>
<proteinExistence type="predicted"/>
<dbReference type="Gene3D" id="1.10.3290.10">
    <property type="entry name" value="Fido-like domain"/>
    <property type="match status" value="1"/>
</dbReference>